<dbReference type="EMBL" id="KP795453">
    <property type="protein sequence ID" value="AKN35766.1"/>
    <property type="molecule type" value="Genomic_DNA"/>
</dbReference>
<organism evidence="1">
    <name type="scientific">Vibrio sp. FF_304</name>
    <dbReference type="NCBI Taxonomy" id="1652833"/>
    <lineage>
        <taxon>Bacteria</taxon>
        <taxon>Pseudomonadati</taxon>
        <taxon>Pseudomonadota</taxon>
        <taxon>Gammaproteobacteria</taxon>
        <taxon>Vibrionales</taxon>
        <taxon>Vibrionaceae</taxon>
        <taxon>Vibrio</taxon>
    </lineage>
</organism>
<proteinExistence type="predicted"/>
<sequence length="338" mass="37945">MEMQQALESGKFSITELTAAINNMDVPRLRLAELKLFEEKGIRTTTIDIEYKDGQIQLVEDVERGEDGKPLDDPNRKIVSFKAVHLPVPASVSADDVLNTRAFGTSDELEELQAVIDEKLDIARQSLDATIEYFRFGAIFGKVLSKNGTVIVDLFKAFEISEANGENTIDFNNPLATQLLQVKRDSEKQQKGIKAKKYRAFCRPAFFDQLLENEIFTKAFERQNDGAALRDDIRPGVYWQGIYWEEYDEQLGKKDPMPVKYGAVVVPEGKPGLFLTRFAPANYNETAGTKGLPYYVASEPKKFNKGVDMESQSNPANICTSPLAVRRIKFTPKTEPAA</sequence>
<name>A0A0H3ZQ50_9VIBR</name>
<protein>
    <submittedName>
        <fullName evidence="1">Uncharacterized protein</fullName>
    </submittedName>
</protein>
<dbReference type="Pfam" id="PF03864">
    <property type="entry name" value="Phage_cap_E"/>
    <property type="match status" value="1"/>
</dbReference>
<dbReference type="InterPro" id="IPR005564">
    <property type="entry name" value="Major_capsid_GpE"/>
</dbReference>
<evidence type="ECO:0000313" key="1">
    <source>
        <dbReference type="EMBL" id="AKN35766.1"/>
    </source>
</evidence>
<dbReference type="AlphaFoldDB" id="A0A0H3ZQ50"/>
<accession>A0A0H3ZQ50</accession>
<reference evidence="1" key="1">
    <citation type="journal article" date="2015" name="MBio">
        <title>Eco-Evolutionary Dynamics of Episomes among Ecologically Cohesive Bacterial Populations.</title>
        <authorList>
            <person name="Xue H."/>
            <person name="Cordero O.X."/>
            <person name="Camas F.M."/>
            <person name="Trimble W."/>
            <person name="Meyer F."/>
            <person name="Guglielmini J."/>
            <person name="Rocha E.P."/>
            <person name="Polz M.F."/>
        </authorList>
    </citation>
    <scope>NUCLEOTIDE SEQUENCE</scope>
    <source>
        <strain evidence="1">FF_304</strain>
    </source>
</reference>